<organism evidence="5 6">
    <name type="scientific">Alteromonas salexigens</name>
    <dbReference type="NCBI Taxonomy" id="2982530"/>
    <lineage>
        <taxon>Bacteria</taxon>
        <taxon>Pseudomonadati</taxon>
        <taxon>Pseudomonadota</taxon>
        <taxon>Gammaproteobacteria</taxon>
        <taxon>Alteromonadales</taxon>
        <taxon>Alteromonadaceae</taxon>
        <taxon>Alteromonas/Salinimonas group</taxon>
        <taxon>Alteromonas</taxon>
    </lineage>
</organism>
<keyword evidence="1 2" id="KW-0597">Phosphoprotein</keyword>
<dbReference type="RefSeq" id="WP_262995035.1">
    <property type="nucleotide sequence ID" value="NZ_JAOTJC010000011.1"/>
</dbReference>
<evidence type="ECO:0000256" key="1">
    <source>
        <dbReference type="ARBA" id="ARBA00022553"/>
    </source>
</evidence>
<gene>
    <name evidence="5" type="ORF">OCL06_12440</name>
</gene>
<protein>
    <submittedName>
        <fullName evidence="5">Response regulator</fullName>
    </submittedName>
</protein>
<evidence type="ECO:0000259" key="4">
    <source>
        <dbReference type="PROSITE" id="PS50110"/>
    </source>
</evidence>
<dbReference type="InterPro" id="IPR001789">
    <property type="entry name" value="Sig_transdc_resp-reg_receiver"/>
</dbReference>
<evidence type="ECO:0000256" key="3">
    <source>
        <dbReference type="SAM" id="MobiDB-lite"/>
    </source>
</evidence>
<feature type="modified residue" description="4-aspartylphosphate" evidence="2">
    <location>
        <position position="53"/>
    </location>
</feature>
<dbReference type="InterPro" id="IPR050595">
    <property type="entry name" value="Bact_response_regulator"/>
</dbReference>
<dbReference type="PANTHER" id="PTHR44591">
    <property type="entry name" value="STRESS RESPONSE REGULATOR PROTEIN 1"/>
    <property type="match status" value="1"/>
</dbReference>
<feature type="domain" description="Response regulatory" evidence="4">
    <location>
        <begin position="3"/>
        <end position="122"/>
    </location>
</feature>
<proteinExistence type="predicted"/>
<dbReference type="EMBL" id="JAOTJC010000011">
    <property type="protein sequence ID" value="MCU7555396.1"/>
    <property type="molecule type" value="Genomic_DNA"/>
</dbReference>
<feature type="region of interest" description="Disordered" evidence="3">
    <location>
        <begin position="151"/>
        <end position="170"/>
    </location>
</feature>
<sequence length="307" mass="35017">MLKVLVVDDMALMCQMIKDSLNKFTDIECSIKTTFAAAEFFLSESAIDLAIIDLSLGDESGVKLVHQIRSAVCRCRHDIPILVISGNTYKSEIESCITLDVQEIIAKPLQPARLIQHIQLYRNKELYLKPAEFYQSAVSMPASLDPKRYSPSVVVSPKQDSPQRPSVASEVEKKLPADYKPLLTWPEGTTGYYQLDKRIKQLGKVLNMLVYSASQPHLKQMLDTLIKEAKILSDDIHYISEKYKKREPNNPAWPALSTRIQEFQKLSYSLLLSNFNRKEVISNFCHKAASAWSRLHRKPVFKRSENQ</sequence>
<dbReference type="PROSITE" id="PS50110">
    <property type="entry name" value="RESPONSE_REGULATORY"/>
    <property type="match status" value="1"/>
</dbReference>
<dbReference type="Proteomes" id="UP001209257">
    <property type="component" value="Unassembled WGS sequence"/>
</dbReference>
<reference evidence="6" key="1">
    <citation type="submission" date="2023-07" db="EMBL/GenBank/DDBJ databases">
        <title>Study on multiphase classification of strain Alteromonas salexigens isolated from the Yellow Sea.</title>
        <authorList>
            <person name="Sun L."/>
        </authorList>
    </citation>
    <scope>NUCLEOTIDE SEQUENCE [LARGE SCALE GENOMIC DNA]</scope>
    <source>
        <strain evidence="6">ASW11-19</strain>
    </source>
</reference>
<evidence type="ECO:0000256" key="2">
    <source>
        <dbReference type="PROSITE-ProRule" id="PRU00169"/>
    </source>
</evidence>
<comment type="caution">
    <text evidence="5">The sequence shown here is derived from an EMBL/GenBank/DDBJ whole genome shotgun (WGS) entry which is preliminary data.</text>
</comment>
<dbReference type="Pfam" id="PF00072">
    <property type="entry name" value="Response_reg"/>
    <property type="match status" value="1"/>
</dbReference>
<evidence type="ECO:0000313" key="5">
    <source>
        <dbReference type="EMBL" id="MCU7555396.1"/>
    </source>
</evidence>
<accession>A0ABT2VQ08</accession>
<dbReference type="SUPFAM" id="SSF52172">
    <property type="entry name" value="CheY-like"/>
    <property type="match status" value="1"/>
</dbReference>
<dbReference type="SMART" id="SM00448">
    <property type="entry name" value="REC"/>
    <property type="match status" value="1"/>
</dbReference>
<keyword evidence="6" id="KW-1185">Reference proteome</keyword>
<dbReference type="Gene3D" id="3.40.50.2300">
    <property type="match status" value="1"/>
</dbReference>
<dbReference type="InterPro" id="IPR011006">
    <property type="entry name" value="CheY-like_superfamily"/>
</dbReference>
<evidence type="ECO:0000313" key="6">
    <source>
        <dbReference type="Proteomes" id="UP001209257"/>
    </source>
</evidence>
<name>A0ABT2VQ08_9ALTE</name>
<dbReference type="PANTHER" id="PTHR44591:SF3">
    <property type="entry name" value="RESPONSE REGULATORY DOMAIN-CONTAINING PROTEIN"/>
    <property type="match status" value="1"/>
</dbReference>